<dbReference type="InterPro" id="IPR006680">
    <property type="entry name" value="Amidohydro-rel"/>
</dbReference>
<dbReference type="Pfam" id="PF04909">
    <property type="entry name" value="Amidohydro_2"/>
    <property type="match status" value="1"/>
</dbReference>
<evidence type="ECO:0000313" key="3">
    <source>
        <dbReference type="EMBL" id="CAB4620098.1"/>
    </source>
</evidence>
<feature type="domain" description="Amidohydrolase-related" evidence="1">
    <location>
        <begin position="290"/>
        <end position="393"/>
    </location>
</feature>
<dbReference type="AlphaFoldDB" id="A0A6J6IF21"/>
<accession>A0A6J6IF21</accession>
<dbReference type="PANTHER" id="PTHR43383:SF2">
    <property type="entry name" value="AMIDOHYDROLASE 2 FAMILY PROTEIN"/>
    <property type="match status" value="1"/>
</dbReference>
<dbReference type="SUPFAM" id="SSF51556">
    <property type="entry name" value="Metallo-dependent hydrolases"/>
    <property type="match status" value="1"/>
</dbReference>
<evidence type="ECO:0000259" key="1">
    <source>
        <dbReference type="Pfam" id="PF04909"/>
    </source>
</evidence>
<gene>
    <name evidence="2" type="ORF">UFOPK1440_00484</name>
    <name evidence="3" type="ORF">UFOPK1946_00396</name>
</gene>
<proteinExistence type="predicted"/>
<dbReference type="GO" id="GO:0016787">
    <property type="term" value="F:hydrolase activity"/>
    <property type="evidence" value="ECO:0007669"/>
    <property type="project" value="InterPro"/>
</dbReference>
<dbReference type="EMBL" id="CAEZSP010000016">
    <property type="protein sequence ID" value="CAB4541346.1"/>
    <property type="molecule type" value="Genomic_DNA"/>
</dbReference>
<reference evidence="3" key="1">
    <citation type="submission" date="2020-05" db="EMBL/GenBank/DDBJ databases">
        <authorList>
            <person name="Chiriac C."/>
            <person name="Salcher M."/>
            <person name="Ghai R."/>
            <person name="Kavagutti S V."/>
        </authorList>
    </citation>
    <scope>NUCLEOTIDE SEQUENCE</scope>
</reference>
<sequence>MGTSQIRETIASHVSKTRIYSSHEHISSIDSFGKNSSPWFPVDIKPALPPSSATTLLDLLFSPYTTPQLTAMGASYPPEGAFKEDEAFLNEMKILRPIIKSNSGIGVLVCLDRGLKILHGIGLNEALSSPNGELLLKLNASIKDKYSDYFQWFNEVMEKTGTDSILKPVHPEYFIDNSFKKGAGELKYSLPIMRVDSLVGFQHDEKILDFAGVERAAGFEIKNSLNLDEMISWFFEICDKFQVCSLKQLQAYSRPISVSDCTREEMSKALEVLLAARGAGALAKYRDEALIVQNYILRRILEEANTRSLPYQIHTGMTILSQSNPGQLESMIQQYRNIAFVILHAYPFISEATYLARTNPNVWVDTSWLVLQSPEILQIALKEYIGMVPADRIFSSIDSISLEEYAGGIALTRSILIDVLSEKVERNFLDIEEALYISERVLGGNCKQLHRL</sequence>
<evidence type="ECO:0000313" key="2">
    <source>
        <dbReference type="EMBL" id="CAB4541346.1"/>
    </source>
</evidence>
<dbReference type="Gene3D" id="3.20.20.140">
    <property type="entry name" value="Metal-dependent hydrolases"/>
    <property type="match status" value="1"/>
</dbReference>
<name>A0A6J6IF21_9ZZZZ</name>
<protein>
    <submittedName>
        <fullName evidence="3">Unannotated protein</fullName>
    </submittedName>
</protein>
<organism evidence="3">
    <name type="scientific">freshwater metagenome</name>
    <dbReference type="NCBI Taxonomy" id="449393"/>
    <lineage>
        <taxon>unclassified sequences</taxon>
        <taxon>metagenomes</taxon>
        <taxon>ecological metagenomes</taxon>
    </lineage>
</organism>
<dbReference type="EMBL" id="CAEZVG010000012">
    <property type="protein sequence ID" value="CAB4620098.1"/>
    <property type="molecule type" value="Genomic_DNA"/>
</dbReference>
<dbReference type="InterPro" id="IPR032466">
    <property type="entry name" value="Metal_Hydrolase"/>
</dbReference>
<dbReference type="PANTHER" id="PTHR43383">
    <property type="entry name" value="NODULIN 6"/>
    <property type="match status" value="1"/>
</dbReference>